<dbReference type="AlphaFoldDB" id="A0A813WGW7"/>
<feature type="transmembrane region" description="Helical" evidence="2">
    <location>
        <begin position="432"/>
        <end position="453"/>
    </location>
</feature>
<dbReference type="EMBL" id="CAJNOM010000360">
    <property type="protein sequence ID" value="CAF1390767.1"/>
    <property type="molecule type" value="Genomic_DNA"/>
</dbReference>
<evidence type="ECO:0000256" key="1">
    <source>
        <dbReference type="SAM" id="MobiDB-lite"/>
    </source>
</evidence>
<dbReference type="OrthoDB" id="10033120at2759"/>
<evidence type="ECO:0000256" key="2">
    <source>
        <dbReference type="SAM" id="Phobius"/>
    </source>
</evidence>
<sequence length="481" mass="56182">MPETILMTTTDQPLTTTTTMEDIDINTDERNQLDDPPSTSIQHTDDVRLIKDQTQKSLISVYDNNPQQHTTNNSYSLVGIIGRNKRSEAFRKRLLLSGFPKPILCDINSMNEMNSTNYVSYEIFYELSPSIILITDNLTTNFEDLFPQDKQQLVIDTREIFSNYFSKKSYVALPTIPGSYRAFGNLSNWEIENGTQRIGVAIEQYSPLNLIKFINDLNCFTHGIYFLDKYSYNNERIKVFRNCLFPLISTIIIFTLYFILSMIECNHEIYNAVLIYRQASSITASTSITLLALLFLIRPLLEFIEFTYSKTFKIHNLDKNVILNLPIIQHWLQSRRYLVWYSLSFALLHIIFLIFAKIDFDSKLLVNGFFFGIFTLILLSILSYVHFPWISERLLWNEYYLLTSYLGPFCLLIAFIHVVLHWKSNLNSSNLTFLSLILSLLVLTLRFLIYGILHPIIKLIHWLDNRQFHHRTSTRNTSLLL</sequence>
<feature type="transmembrane region" description="Helical" evidence="2">
    <location>
        <begin position="364"/>
        <end position="387"/>
    </location>
</feature>
<accession>A0A813WGW7</accession>
<evidence type="ECO:0000313" key="5">
    <source>
        <dbReference type="EMBL" id="CAF1390767.1"/>
    </source>
</evidence>
<evidence type="ECO:0000313" key="6">
    <source>
        <dbReference type="Proteomes" id="UP000663832"/>
    </source>
</evidence>
<evidence type="ECO:0000313" key="3">
    <source>
        <dbReference type="EMBL" id="CAF0857720.1"/>
    </source>
</evidence>
<dbReference type="Proteomes" id="UP000663832">
    <property type="component" value="Unassembled WGS sequence"/>
</dbReference>
<dbReference type="EMBL" id="CAJNOM010000336">
    <property type="protein sequence ID" value="CAF1369761.1"/>
    <property type="molecule type" value="Genomic_DNA"/>
</dbReference>
<dbReference type="EMBL" id="CAJNOI010000025">
    <property type="protein sequence ID" value="CAF0857720.1"/>
    <property type="molecule type" value="Genomic_DNA"/>
</dbReference>
<feature type="compositionally biased region" description="Low complexity" evidence="1">
    <location>
        <begin position="1"/>
        <end position="19"/>
    </location>
</feature>
<feature type="region of interest" description="Disordered" evidence="1">
    <location>
        <begin position="1"/>
        <end position="42"/>
    </location>
</feature>
<feature type="transmembrane region" description="Helical" evidence="2">
    <location>
        <begin position="399"/>
        <end position="420"/>
    </location>
</feature>
<reference evidence="3" key="1">
    <citation type="submission" date="2021-02" db="EMBL/GenBank/DDBJ databases">
        <authorList>
            <person name="Nowell W R."/>
        </authorList>
    </citation>
    <scope>NUCLEOTIDE SEQUENCE</scope>
</reference>
<feature type="transmembrane region" description="Helical" evidence="2">
    <location>
        <begin position="243"/>
        <end position="263"/>
    </location>
</feature>
<gene>
    <name evidence="3" type="ORF">BJG266_LOCUS8205</name>
    <name evidence="4" type="ORF">QVE165_LOCUS35038</name>
    <name evidence="5" type="ORF">QVE165_LOCUS36199</name>
</gene>
<dbReference type="Proteomes" id="UP000663877">
    <property type="component" value="Unassembled WGS sequence"/>
</dbReference>
<keyword evidence="2" id="KW-1133">Transmembrane helix</keyword>
<feature type="transmembrane region" description="Helical" evidence="2">
    <location>
        <begin position="338"/>
        <end position="358"/>
    </location>
</feature>
<comment type="caution">
    <text evidence="3">The sequence shown here is derived from an EMBL/GenBank/DDBJ whole genome shotgun (WGS) entry which is preliminary data.</text>
</comment>
<keyword evidence="6" id="KW-1185">Reference proteome</keyword>
<evidence type="ECO:0000313" key="7">
    <source>
        <dbReference type="Proteomes" id="UP000663877"/>
    </source>
</evidence>
<organism evidence="3 7">
    <name type="scientific">Adineta steineri</name>
    <dbReference type="NCBI Taxonomy" id="433720"/>
    <lineage>
        <taxon>Eukaryota</taxon>
        <taxon>Metazoa</taxon>
        <taxon>Spiralia</taxon>
        <taxon>Gnathifera</taxon>
        <taxon>Rotifera</taxon>
        <taxon>Eurotatoria</taxon>
        <taxon>Bdelloidea</taxon>
        <taxon>Adinetida</taxon>
        <taxon>Adinetidae</taxon>
        <taxon>Adineta</taxon>
    </lineage>
</organism>
<name>A0A813WGW7_9BILA</name>
<evidence type="ECO:0000313" key="4">
    <source>
        <dbReference type="EMBL" id="CAF1369761.1"/>
    </source>
</evidence>
<protein>
    <submittedName>
        <fullName evidence="3">Uncharacterized protein</fullName>
    </submittedName>
</protein>
<keyword evidence="2" id="KW-0812">Transmembrane</keyword>
<keyword evidence="2" id="KW-0472">Membrane</keyword>
<feature type="transmembrane region" description="Helical" evidence="2">
    <location>
        <begin position="275"/>
        <end position="297"/>
    </location>
</feature>
<proteinExistence type="predicted"/>